<dbReference type="SUPFAM" id="SSF54593">
    <property type="entry name" value="Glyoxalase/Bleomycin resistance protein/Dihydroxybiphenyl dioxygenase"/>
    <property type="match status" value="1"/>
</dbReference>
<keyword evidence="3" id="KW-1185">Reference proteome</keyword>
<organism evidence="2 3">
    <name type="scientific">Ramlibacter aquaticus</name>
    <dbReference type="NCBI Taxonomy" id="2780094"/>
    <lineage>
        <taxon>Bacteria</taxon>
        <taxon>Pseudomonadati</taxon>
        <taxon>Pseudomonadota</taxon>
        <taxon>Betaproteobacteria</taxon>
        <taxon>Burkholderiales</taxon>
        <taxon>Comamonadaceae</taxon>
        <taxon>Ramlibacter</taxon>
    </lineage>
</organism>
<accession>A0ABR9SIC0</accession>
<name>A0ABR9SIC0_9BURK</name>
<dbReference type="Gene3D" id="3.10.180.10">
    <property type="entry name" value="2,3-Dihydroxybiphenyl 1,2-Dioxygenase, domain 1"/>
    <property type="match status" value="1"/>
</dbReference>
<dbReference type="InterPro" id="IPR004360">
    <property type="entry name" value="Glyas_Fos-R_dOase_dom"/>
</dbReference>
<comment type="caution">
    <text evidence="2">The sequence shown here is derived from an EMBL/GenBank/DDBJ whole genome shotgun (WGS) entry which is preliminary data.</text>
</comment>
<reference evidence="2 3" key="1">
    <citation type="submission" date="2020-10" db="EMBL/GenBank/DDBJ databases">
        <title>Draft genome of Ramlibacter aquaticus LMG 30558.</title>
        <authorList>
            <person name="Props R."/>
        </authorList>
    </citation>
    <scope>NUCLEOTIDE SEQUENCE [LARGE SCALE GENOMIC DNA]</scope>
    <source>
        <strain evidence="2 3">LMG 30558</strain>
    </source>
</reference>
<dbReference type="RefSeq" id="WP_193781643.1">
    <property type="nucleotide sequence ID" value="NZ_JADDOJ010000078.1"/>
</dbReference>
<dbReference type="Proteomes" id="UP000715965">
    <property type="component" value="Unassembled WGS sequence"/>
</dbReference>
<dbReference type="EMBL" id="JADDOJ010000078">
    <property type="protein sequence ID" value="MBE7942087.1"/>
    <property type="molecule type" value="Genomic_DNA"/>
</dbReference>
<proteinExistence type="predicted"/>
<evidence type="ECO:0000313" key="2">
    <source>
        <dbReference type="EMBL" id="MBE7942087.1"/>
    </source>
</evidence>
<evidence type="ECO:0000259" key="1">
    <source>
        <dbReference type="PROSITE" id="PS51819"/>
    </source>
</evidence>
<gene>
    <name evidence="2" type="ORF">IM725_16050</name>
</gene>
<protein>
    <submittedName>
        <fullName evidence="2">VOC family protein</fullName>
    </submittedName>
</protein>
<evidence type="ECO:0000313" key="3">
    <source>
        <dbReference type="Proteomes" id="UP000715965"/>
    </source>
</evidence>
<dbReference type="PANTHER" id="PTHR33993">
    <property type="entry name" value="GLYOXALASE-RELATED"/>
    <property type="match status" value="1"/>
</dbReference>
<dbReference type="Pfam" id="PF00903">
    <property type="entry name" value="Glyoxalase"/>
    <property type="match status" value="1"/>
</dbReference>
<dbReference type="PROSITE" id="PS51819">
    <property type="entry name" value="VOC"/>
    <property type="match status" value="1"/>
</dbReference>
<dbReference type="InterPro" id="IPR037523">
    <property type="entry name" value="VOC_core"/>
</dbReference>
<sequence length="130" mass="14129">MNPVVHFEFPYEDRARIARFYEQAFGWKLQMLGPEMGHYVVAVTAESDAGPRGVRGAINGGFFQRQPGAADQVPSVVIAVDDLADARARVREAGGELLGEPMPIPGVGQYASFRDTEGNRVSLLQPLPMA</sequence>
<dbReference type="InterPro" id="IPR029068">
    <property type="entry name" value="Glyas_Bleomycin-R_OHBP_Dase"/>
</dbReference>
<dbReference type="InterPro" id="IPR052164">
    <property type="entry name" value="Anthracycline_SecMetBiosynth"/>
</dbReference>
<dbReference type="CDD" id="cd07247">
    <property type="entry name" value="SgaA_N_like"/>
    <property type="match status" value="1"/>
</dbReference>
<feature type="domain" description="VOC" evidence="1">
    <location>
        <begin position="3"/>
        <end position="126"/>
    </location>
</feature>